<dbReference type="PANTHER" id="PTHR48101">
    <property type="entry name" value="METHYLMALONYL-COA MUTASE, MITOCHONDRIAL-RELATED"/>
    <property type="match status" value="1"/>
</dbReference>
<dbReference type="PANTHER" id="PTHR48101:SF4">
    <property type="entry name" value="METHYLMALONYL-COA MUTASE, MITOCHONDRIAL"/>
    <property type="match status" value="1"/>
</dbReference>
<dbReference type="EMBL" id="BAABKG010000002">
    <property type="protein sequence ID" value="GAA5148087.1"/>
    <property type="molecule type" value="Genomic_DNA"/>
</dbReference>
<comment type="subunit">
    <text evidence="1">Heterodimer of an alpha and a beta chain.</text>
</comment>
<organism evidence="4 5">
    <name type="scientific">Nocardioides marinquilinus</name>
    <dbReference type="NCBI Taxonomy" id="1210400"/>
    <lineage>
        <taxon>Bacteria</taxon>
        <taxon>Bacillati</taxon>
        <taxon>Actinomycetota</taxon>
        <taxon>Actinomycetes</taxon>
        <taxon>Propionibacteriales</taxon>
        <taxon>Nocardioidaceae</taxon>
        <taxon>Nocardioides</taxon>
    </lineage>
</organism>
<evidence type="ECO:0000313" key="4">
    <source>
        <dbReference type="EMBL" id="GAA5148087.1"/>
    </source>
</evidence>
<accession>A0ABP9PPB4</accession>
<evidence type="ECO:0000256" key="1">
    <source>
        <dbReference type="ARBA" id="ARBA00011870"/>
    </source>
</evidence>
<evidence type="ECO:0000313" key="5">
    <source>
        <dbReference type="Proteomes" id="UP001500221"/>
    </source>
</evidence>
<gene>
    <name evidence="4" type="ORF">GCM10023340_21490</name>
</gene>
<feature type="region of interest" description="Disordered" evidence="2">
    <location>
        <begin position="1"/>
        <end position="34"/>
    </location>
</feature>
<sequence length="581" mass="61277">MTDVSVEGGLDEPTGLEPEQGALRLVQPGDEHTQAEWESAAAAVLRKARRLREDDDDALVWPRLTRTTLDGVEVAPLGVPGLLDDVVTAGRPDGPGEWDVRAHLDLGTDPRADNEALLADLEGGVTSLWLTAHDVEPDAVEWPAVLGGVLLDLAPVVLPGDAALAEAFLEQAEQTGQALHPRSNLGLDARAATGEQAALAADAGVLGFVVDATGVHDRGASDVQELAWAMAAVATYLRRLAADGVDVARAAALVELRLAATDEQFPTIAKLRAVRRLWHAVLEHSGVEQVPMRLHAVTSRPMMSRYDAYTNLLRTTVAAFAAGVSGADAVTVLPFDSPLGRPERLGRRLARNTSALLVSESHLARVVDPAGGAWAVEKLTDDLAVAAWRLFGELDESTDLDAAVDARIAETVERRTAEIATRRRPITGLTEFPVVDETLPERAPSTGWDDVRPWGAAFEALRDDPPRERVLLATLGTVAEHTARATFAANLLAAGGIGADAAGVTEGPDDLVAVHAGQPVAVLAGSDAAYEQWGEAAASALREAGVRHVVVAGQPAEWADDSCALGVDAHAFLTRTREALS</sequence>
<dbReference type="InterPro" id="IPR016176">
    <property type="entry name" value="Cbl-dep_enz_cat"/>
</dbReference>
<feature type="domain" description="Methylmalonyl-CoA mutase alpha/beta chain catalytic" evidence="3">
    <location>
        <begin position="212"/>
        <end position="436"/>
    </location>
</feature>
<evidence type="ECO:0000256" key="2">
    <source>
        <dbReference type="SAM" id="MobiDB-lite"/>
    </source>
</evidence>
<dbReference type="Proteomes" id="UP001500221">
    <property type="component" value="Unassembled WGS sequence"/>
</dbReference>
<dbReference type="Gene3D" id="3.20.20.240">
    <property type="entry name" value="Methylmalonyl-CoA mutase"/>
    <property type="match status" value="1"/>
</dbReference>
<name>A0ABP9PPB4_9ACTN</name>
<keyword evidence="5" id="KW-1185">Reference proteome</keyword>
<dbReference type="SUPFAM" id="SSF51703">
    <property type="entry name" value="Cobalamin (vitamin B12)-dependent enzymes"/>
    <property type="match status" value="1"/>
</dbReference>
<comment type="caution">
    <text evidence="4">The sequence shown here is derived from an EMBL/GenBank/DDBJ whole genome shotgun (WGS) entry which is preliminary data.</text>
</comment>
<evidence type="ECO:0000259" key="3">
    <source>
        <dbReference type="Pfam" id="PF01642"/>
    </source>
</evidence>
<proteinExistence type="predicted"/>
<protein>
    <submittedName>
        <fullName evidence="4">Methylmalonyl-CoA mutase family protein</fullName>
    </submittedName>
</protein>
<dbReference type="RefSeq" id="WP_345458114.1">
    <property type="nucleotide sequence ID" value="NZ_BAABKG010000002.1"/>
</dbReference>
<dbReference type="Pfam" id="PF01642">
    <property type="entry name" value="MM_CoA_mutase"/>
    <property type="match status" value="1"/>
</dbReference>
<reference evidence="5" key="1">
    <citation type="journal article" date="2019" name="Int. J. Syst. Evol. Microbiol.">
        <title>The Global Catalogue of Microorganisms (GCM) 10K type strain sequencing project: providing services to taxonomists for standard genome sequencing and annotation.</title>
        <authorList>
            <consortium name="The Broad Institute Genomics Platform"/>
            <consortium name="The Broad Institute Genome Sequencing Center for Infectious Disease"/>
            <person name="Wu L."/>
            <person name="Ma J."/>
        </authorList>
    </citation>
    <scope>NUCLEOTIDE SEQUENCE [LARGE SCALE GENOMIC DNA]</scope>
    <source>
        <strain evidence="5">JCM 18459</strain>
    </source>
</reference>
<dbReference type="InterPro" id="IPR006099">
    <property type="entry name" value="MeMalonylCoA_mutase_a/b_cat"/>
</dbReference>
<dbReference type="Gene3D" id="3.40.50.280">
    <property type="entry name" value="Cobalamin-binding domain"/>
    <property type="match status" value="1"/>
</dbReference>